<feature type="transmembrane region" description="Helical" evidence="5">
    <location>
        <begin position="351"/>
        <end position="374"/>
    </location>
</feature>
<dbReference type="RefSeq" id="WP_147236895.1">
    <property type="nucleotide sequence ID" value="NZ_VOQS01000005.1"/>
</dbReference>
<feature type="transmembrane region" description="Helical" evidence="5">
    <location>
        <begin position="108"/>
        <end position="129"/>
    </location>
</feature>
<name>A0A5C6V093_9BURK</name>
<feature type="transmembrane region" description="Helical" evidence="5">
    <location>
        <begin position="218"/>
        <end position="241"/>
    </location>
</feature>
<dbReference type="AlphaFoldDB" id="A0A5C6V093"/>
<dbReference type="SUPFAM" id="SSF103473">
    <property type="entry name" value="MFS general substrate transporter"/>
    <property type="match status" value="1"/>
</dbReference>
<comment type="caution">
    <text evidence="7">The sequence shown here is derived from an EMBL/GenBank/DDBJ whole genome shotgun (WGS) entry which is preliminary data.</text>
</comment>
<feature type="transmembrane region" description="Helical" evidence="5">
    <location>
        <begin position="78"/>
        <end position="102"/>
    </location>
</feature>
<evidence type="ECO:0000256" key="4">
    <source>
        <dbReference type="ARBA" id="ARBA00023136"/>
    </source>
</evidence>
<organism evidence="7 8">
    <name type="scientific">Paraburkholderia azotifigens</name>
    <dbReference type="NCBI Taxonomy" id="2057004"/>
    <lineage>
        <taxon>Bacteria</taxon>
        <taxon>Pseudomonadati</taxon>
        <taxon>Pseudomonadota</taxon>
        <taxon>Betaproteobacteria</taxon>
        <taxon>Burkholderiales</taxon>
        <taxon>Burkholderiaceae</taxon>
        <taxon>Paraburkholderia</taxon>
    </lineage>
</organism>
<keyword evidence="3 5" id="KW-1133">Transmembrane helix</keyword>
<evidence type="ECO:0000313" key="7">
    <source>
        <dbReference type="EMBL" id="TXC79073.1"/>
    </source>
</evidence>
<reference evidence="7 8" key="1">
    <citation type="journal article" date="2018" name="Int. J. Syst. Evol. Microbiol.">
        <title>Paraburkholderia azotifigens sp. nov., a nitrogen-fixing bacterium isolated from paddy soil.</title>
        <authorList>
            <person name="Choi G.M."/>
            <person name="Im W.T."/>
        </authorList>
    </citation>
    <scope>NUCLEOTIDE SEQUENCE [LARGE SCALE GENOMIC DNA]</scope>
    <source>
        <strain evidence="7 8">NF 2-5-3</strain>
    </source>
</reference>
<dbReference type="PANTHER" id="PTHR11662">
    <property type="entry name" value="SOLUTE CARRIER FAMILY 17"/>
    <property type="match status" value="1"/>
</dbReference>
<dbReference type="PROSITE" id="PS50850">
    <property type="entry name" value="MFS"/>
    <property type="match status" value="1"/>
</dbReference>
<dbReference type="PANTHER" id="PTHR11662:SF450">
    <property type="entry name" value="BLR1003 PROTEIN"/>
    <property type="match status" value="1"/>
</dbReference>
<dbReference type="Gene3D" id="1.20.1250.20">
    <property type="entry name" value="MFS general substrate transporter like domains"/>
    <property type="match status" value="2"/>
</dbReference>
<proteinExistence type="predicted"/>
<feature type="transmembrane region" description="Helical" evidence="5">
    <location>
        <begin position="141"/>
        <end position="161"/>
    </location>
</feature>
<dbReference type="GO" id="GO:0016020">
    <property type="term" value="C:membrane"/>
    <property type="evidence" value="ECO:0007669"/>
    <property type="project" value="UniProtKB-SubCell"/>
</dbReference>
<dbReference type="InterPro" id="IPR050382">
    <property type="entry name" value="MFS_Na/Anion_cotransporter"/>
</dbReference>
<dbReference type="InterPro" id="IPR011701">
    <property type="entry name" value="MFS"/>
</dbReference>
<evidence type="ECO:0000256" key="1">
    <source>
        <dbReference type="ARBA" id="ARBA00004141"/>
    </source>
</evidence>
<evidence type="ECO:0000256" key="3">
    <source>
        <dbReference type="ARBA" id="ARBA00022989"/>
    </source>
</evidence>
<feature type="transmembrane region" description="Helical" evidence="5">
    <location>
        <begin position="167"/>
        <end position="186"/>
    </location>
</feature>
<feature type="transmembrane region" description="Helical" evidence="5">
    <location>
        <begin position="12"/>
        <end position="31"/>
    </location>
</feature>
<protein>
    <submittedName>
        <fullName evidence="7">MFS transporter</fullName>
    </submittedName>
</protein>
<feature type="transmembrane region" description="Helical" evidence="5">
    <location>
        <begin position="288"/>
        <end position="312"/>
    </location>
</feature>
<feature type="domain" description="Major facilitator superfamily (MFS) profile" evidence="6">
    <location>
        <begin position="13"/>
        <end position="410"/>
    </location>
</feature>
<comment type="subcellular location">
    <subcellularLocation>
        <location evidence="1">Membrane</location>
        <topology evidence="1">Multi-pass membrane protein</topology>
    </subcellularLocation>
</comment>
<feature type="transmembrane region" description="Helical" evidence="5">
    <location>
        <begin position="51"/>
        <end position="71"/>
    </location>
</feature>
<feature type="transmembrane region" description="Helical" evidence="5">
    <location>
        <begin position="253"/>
        <end position="276"/>
    </location>
</feature>
<keyword evidence="4 5" id="KW-0472">Membrane</keyword>
<feature type="transmembrane region" description="Helical" evidence="5">
    <location>
        <begin position="386"/>
        <end position="406"/>
    </location>
</feature>
<keyword evidence="2 5" id="KW-0812">Transmembrane</keyword>
<evidence type="ECO:0000259" key="6">
    <source>
        <dbReference type="PROSITE" id="PS50850"/>
    </source>
</evidence>
<dbReference type="InterPro" id="IPR036259">
    <property type="entry name" value="MFS_trans_sf"/>
</dbReference>
<evidence type="ECO:0000256" key="5">
    <source>
        <dbReference type="SAM" id="Phobius"/>
    </source>
</evidence>
<dbReference type="GO" id="GO:0022857">
    <property type="term" value="F:transmembrane transporter activity"/>
    <property type="evidence" value="ECO:0007669"/>
    <property type="project" value="InterPro"/>
</dbReference>
<feature type="transmembrane region" description="Helical" evidence="5">
    <location>
        <begin position="318"/>
        <end position="339"/>
    </location>
</feature>
<accession>A0A5C6V093</accession>
<dbReference type="Proteomes" id="UP000321776">
    <property type="component" value="Unassembled WGS sequence"/>
</dbReference>
<dbReference type="Pfam" id="PF07690">
    <property type="entry name" value="MFS_1"/>
    <property type="match status" value="1"/>
</dbReference>
<gene>
    <name evidence="7" type="ORF">FRZ40_32085</name>
</gene>
<evidence type="ECO:0000256" key="2">
    <source>
        <dbReference type="ARBA" id="ARBA00022692"/>
    </source>
</evidence>
<evidence type="ECO:0000313" key="8">
    <source>
        <dbReference type="Proteomes" id="UP000321776"/>
    </source>
</evidence>
<dbReference type="InterPro" id="IPR020846">
    <property type="entry name" value="MFS_dom"/>
</dbReference>
<sequence>MNEIVDYRRAWVTVGMVFLFMLINFADKAVIGLSSTSIIKELGLTHAQFGALGSAFFILFSISGVAVGFLSNRISTKAIMLTMSIVWAITLLPMAGTVTFTVLLASRIVLGAAEGPAFPIALHAVYKWFGDAKRAVPSSVVACGAAFGTGVVAPLLTWIIVHFGWHAAFMVLSVIGFCWAILWVALGKDGPLDRRAGKSGVDSTLKIPYVRLLFSRTALGVFIAGFAAYWIIALNIVWLANYLVRGLHLTPSYAAWIVLLPSVMQLILSPICAFISQHMTNAGYSSRYSRGLFGCACVAIAGVAMICLPLAPVGPLKIALIGLSFSIGSVVFPLGTTLIGEISPPSQRGAMLGITNSIHTLAGLIAPVAMGVIVDVGVDPVEGFRTGYVSAGLLVVTLGLIAACLIDPTSDLGRFRRLGFEASENRDDHRNHLADVQTANSQSKNVFADARGLAQ</sequence>
<dbReference type="EMBL" id="VOQS01000005">
    <property type="protein sequence ID" value="TXC79073.1"/>
    <property type="molecule type" value="Genomic_DNA"/>
</dbReference>